<dbReference type="PANTHER" id="PTHR47027">
    <property type="entry name" value="REVERSE TRANSCRIPTASE DOMAIN-CONTAINING PROTEIN"/>
    <property type="match status" value="1"/>
</dbReference>
<dbReference type="Proteomes" id="UP001303046">
    <property type="component" value="Unassembled WGS sequence"/>
</dbReference>
<reference evidence="2 3" key="1">
    <citation type="submission" date="2023-08" db="EMBL/GenBank/DDBJ databases">
        <title>A Necator americanus chromosomal reference genome.</title>
        <authorList>
            <person name="Ilik V."/>
            <person name="Petrzelkova K.J."/>
            <person name="Pardy F."/>
            <person name="Fuh T."/>
            <person name="Niatou-Singa F.S."/>
            <person name="Gouil Q."/>
            <person name="Baker L."/>
            <person name="Ritchie M.E."/>
            <person name="Jex A.R."/>
            <person name="Gazzola D."/>
            <person name="Li H."/>
            <person name="Toshio Fujiwara R."/>
            <person name="Zhan B."/>
            <person name="Aroian R.V."/>
            <person name="Pafco B."/>
            <person name="Schwarz E.M."/>
        </authorList>
    </citation>
    <scope>NUCLEOTIDE SEQUENCE [LARGE SCALE GENOMIC DNA]</scope>
    <source>
        <strain evidence="2 3">Aroian</strain>
        <tissue evidence="2">Whole animal</tissue>
    </source>
</reference>
<gene>
    <name evidence="2" type="primary">Necator_chrX.g25419</name>
    <name evidence="2" type="ORF">RB195_025253</name>
</gene>
<dbReference type="EMBL" id="JAVFWL010000006">
    <property type="protein sequence ID" value="KAK6765246.1"/>
    <property type="molecule type" value="Genomic_DNA"/>
</dbReference>
<sequence length="282" mass="32545">MSFVADKAYKVEHKMYWHNKVFIVKRVIEIWQRYSKPIKLAFLDLEAAFDSSHRGRLLNALRAEGVPRKFVRLVDDMNQRTTAAVRTPAGCTTPFEVRSGCLLTDLEYADDVVIFTKSTTKHQHVVNLVSKLAAAYGLRLGPDKCKQMCTLCVSSRLRTEVSVDEQRTEVIDEFGYLGCMFKKNGSYEEYIQQRCAKAICVFNSLTKFLWSTSITNEVKLRIYPPAIRPIMMYRSETWAAPSTAMERLDCTDRKLLKRLIGYFWLSVCHNEDLNAEIDVVWL</sequence>
<dbReference type="InterPro" id="IPR043128">
    <property type="entry name" value="Rev_trsase/Diguanyl_cyclase"/>
</dbReference>
<organism evidence="2 3">
    <name type="scientific">Necator americanus</name>
    <name type="common">Human hookworm</name>
    <dbReference type="NCBI Taxonomy" id="51031"/>
    <lineage>
        <taxon>Eukaryota</taxon>
        <taxon>Metazoa</taxon>
        <taxon>Ecdysozoa</taxon>
        <taxon>Nematoda</taxon>
        <taxon>Chromadorea</taxon>
        <taxon>Rhabditida</taxon>
        <taxon>Rhabditina</taxon>
        <taxon>Rhabditomorpha</taxon>
        <taxon>Strongyloidea</taxon>
        <taxon>Ancylostomatidae</taxon>
        <taxon>Bunostominae</taxon>
        <taxon>Necator</taxon>
    </lineage>
</organism>
<feature type="domain" description="Reverse transcriptase" evidence="1">
    <location>
        <begin position="36"/>
        <end position="179"/>
    </location>
</feature>
<evidence type="ECO:0000259" key="1">
    <source>
        <dbReference type="Pfam" id="PF00078"/>
    </source>
</evidence>
<evidence type="ECO:0000313" key="2">
    <source>
        <dbReference type="EMBL" id="KAK6765246.1"/>
    </source>
</evidence>
<evidence type="ECO:0000313" key="3">
    <source>
        <dbReference type="Proteomes" id="UP001303046"/>
    </source>
</evidence>
<accession>A0ABR1ERI1</accession>
<name>A0ABR1ERI1_NECAM</name>
<comment type="caution">
    <text evidence="2">The sequence shown here is derived from an EMBL/GenBank/DDBJ whole genome shotgun (WGS) entry which is preliminary data.</text>
</comment>
<proteinExistence type="predicted"/>
<protein>
    <recommendedName>
        <fullName evidence="1">Reverse transcriptase domain-containing protein</fullName>
    </recommendedName>
</protein>
<dbReference type="PANTHER" id="PTHR47027:SF20">
    <property type="entry name" value="REVERSE TRANSCRIPTASE-LIKE PROTEIN WITH RNA-DIRECTED DNA POLYMERASE DOMAIN"/>
    <property type="match status" value="1"/>
</dbReference>
<dbReference type="InterPro" id="IPR000477">
    <property type="entry name" value="RT_dom"/>
</dbReference>
<dbReference type="InterPro" id="IPR043502">
    <property type="entry name" value="DNA/RNA_pol_sf"/>
</dbReference>
<dbReference type="SUPFAM" id="SSF56672">
    <property type="entry name" value="DNA/RNA polymerases"/>
    <property type="match status" value="1"/>
</dbReference>
<dbReference type="Pfam" id="PF00078">
    <property type="entry name" value="RVT_1"/>
    <property type="match status" value="1"/>
</dbReference>
<keyword evidence="3" id="KW-1185">Reference proteome</keyword>
<dbReference type="Gene3D" id="3.30.70.270">
    <property type="match status" value="1"/>
</dbReference>